<feature type="signal peptide" evidence="1">
    <location>
        <begin position="1"/>
        <end position="18"/>
    </location>
</feature>
<sequence length="364" mass="38652">MNAALLILSSIFQPFSVSTPILCLQNTTATFDDLIACFYNYTVPQQYYSEDTYVAAQPSSDQLLAWEALVSSLLSVDGNCTSVVVPEAIADIYGVSLFTDSTSGLQYCIASELNALDGVYANGWGLVAVPATYDAVELTVHLAAPHPIFDGPTALQAAALFSATGARSLLISGRHREAYDTQSDCVIPTSATTVYYKTDPTHDVNEPFHSASTAILEWQRANGGCPSDSCAIIQLHGKAETSCPTDAMFMSSGIGSSTSSVAWYTDSTDRPIKRLKNALIQSFAPWNVSLPSDSSCSLTATDNVFGRLVNGIDASKVCTHAALANTTTGEFVHIEQAWQSTSPDAYEGWAEALVEAFGGAGEGK</sequence>
<comment type="caution">
    <text evidence="2">The sequence shown here is derived from an EMBL/GenBank/DDBJ whole genome shotgun (WGS) entry which is preliminary data.</text>
</comment>
<evidence type="ECO:0000256" key="1">
    <source>
        <dbReference type="SAM" id="SignalP"/>
    </source>
</evidence>
<dbReference type="Proteomes" id="UP001221142">
    <property type="component" value="Unassembled WGS sequence"/>
</dbReference>
<keyword evidence="3" id="KW-1185">Reference proteome</keyword>
<protein>
    <submittedName>
        <fullName evidence="2">Uncharacterized protein</fullName>
    </submittedName>
</protein>
<gene>
    <name evidence="2" type="ORF">FB45DRAFT_759695</name>
</gene>
<evidence type="ECO:0000313" key="2">
    <source>
        <dbReference type="EMBL" id="KAJ7612593.1"/>
    </source>
</evidence>
<dbReference type="EMBL" id="JARKIF010000030">
    <property type="protein sequence ID" value="KAJ7612593.1"/>
    <property type="molecule type" value="Genomic_DNA"/>
</dbReference>
<organism evidence="2 3">
    <name type="scientific">Roridomyces roridus</name>
    <dbReference type="NCBI Taxonomy" id="1738132"/>
    <lineage>
        <taxon>Eukaryota</taxon>
        <taxon>Fungi</taxon>
        <taxon>Dikarya</taxon>
        <taxon>Basidiomycota</taxon>
        <taxon>Agaricomycotina</taxon>
        <taxon>Agaricomycetes</taxon>
        <taxon>Agaricomycetidae</taxon>
        <taxon>Agaricales</taxon>
        <taxon>Marasmiineae</taxon>
        <taxon>Mycenaceae</taxon>
        <taxon>Roridomyces</taxon>
    </lineage>
</organism>
<name>A0AAD7B705_9AGAR</name>
<dbReference type="AlphaFoldDB" id="A0AAD7B705"/>
<evidence type="ECO:0000313" key="3">
    <source>
        <dbReference type="Proteomes" id="UP001221142"/>
    </source>
</evidence>
<accession>A0AAD7B705</accession>
<reference evidence="2" key="1">
    <citation type="submission" date="2023-03" db="EMBL/GenBank/DDBJ databases">
        <title>Massive genome expansion in bonnet fungi (Mycena s.s.) driven by repeated elements and novel gene families across ecological guilds.</title>
        <authorList>
            <consortium name="Lawrence Berkeley National Laboratory"/>
            <person name="Harder C.B."/>
            <person name="Miyauchi S."/>
            <person name="Viragh M."/>
            <person name="Kuo A."/>
            <person name="Thoen E."/>
            <person name="Andreopoulos B."/>
            <person name="Lu D."/>
            <person name="Skrede I."/>
            <person name="Drula E."/>
            <person name="Henrissat B."/>
            <person name="Morin E."/>
            <person name="Kohler A."/>
            <person name="Barry K."/>
            <person name="LaButti K."/>
            <person name="Morin E."/>
            <person name="Salamov A."/>
            <person name="Lipzen A."/>
            <person name="Mereny Z."/>
            <person name="Hegedus B."/>
            <person name="Baldrian P."/>
            <person name="Stursova M."/>
            <person name="Weitz H."/>
            <person name="Taylor A."/>
            <person name="Grigoriev I.V."/>
            <person name="Nagy L.G."/>
            <person name="Martin F."/>
            <person name="Kauserud H."/>
        </authorList>
    </citation>
    <scope>NUCLEOTIDE SEQUENCE</scope>
    <source>
        <strain evidence="2">9284</strain>
    </source>
</reference>
<proteinExistence type="predicted"/>
<feature type="chain" id="PRO_5041900353" evidence="1">
    <location>
        <begin position="19"/>
        <end position="364"/>
    </location>
</feature>
<keyword evidence="1" id="KW-0732">Signal</keyword>